<gene>
    <name evidence="1" type="ORF">BAURA63_03698</name>
</gene>
<proteinExistence type="predicted"/>
<protein>
    <submittedName>
        <fullName evidence="1">Uncharacterized protein</fullName>
    </submittedName>
</protein>
<dbReference type="AlphaFoldDB" id="A0A2H1KTF3"/>
<organism evidence="1 2">
    <name type="scientific">Brevibacterium aurantiacum</name>
    <dbReference type="NCBI Taxonomy" id="273384"/>
    <lineage>
        <taxon>Bacteria</taxon>
        <taxon>Bacillati</taxon>
        <taxon>Actinomycetota</taxon>
        <taxon>Actinomycetes</taxon>
        <taxon>Micrococcales</taxon>
        <taxon>Brevibacteriaceae</taxon>
        <taxon>Brevibacterium</taxon>
    </lineage>
</organism>
<dbReference type="Proteomes" id="UP000234327">
    <property type="component" value="Unassembled WGS sequence"/>
</dbReference>
<reference evidence="1 2" key="1">
    <citation type="submission" date="2017-03" db="EMBL/GenBank/DDBJ databases">
        <authorList>
            <person name="Afonso C.L."/>
            <person name="Miller P.J."/>
            <person name="Scott M.A."/>
            <person name="Spackman E."/>
            <person name="Goraichik I."/>
            <person name="Dimitrov K.M."/>
            <person name="Suarez D.L."/>
            <person name="Swayne D.E."/>
        </authorList>
    </citation>
    <scope>NUCLEOTIDE SEQUENCE [LARGE SCALE GENOMIC DNA]</scope>
    <source>
        <strain evidence="2">6(3)</strain>
    </source>
</reference>
<evidence type="ECO:0000313" key="2">
    <source>
        <dbReference type="Proteomes" id="UP000234327"/>
    </source>
</evidence>
<name>A0A2H1KTF3_BREAU</name>
<dbReference type="EMBL" id="FXYZ01000038">
    <property type="protein sequence ID" value="SMY02824.1"/>
    <property type="molecule type" value="Genomic_DNA"/>
</dbReference>
<sequence length="128" mass="14027">MVAPLTFEVPNPAQSVRPAIKATRDIEYKDYLLKVTFTGQAIDIGPENLPVGLRWSSSLECPYVYLPSAKAGEVISLENFWLPAGARAIKLSITTWSPKALPPQSSFSNMILETRILDRPAVIVGKEG</sequence>
<accession>A0A2H1KTF3</accession>
<evidence type="ECO:0000313" key="1">
    <source>
        <dbReference type="EMBL" id="SMY02824.1"/>
    </source>
</evidence>